<evidence type="ECO:0008006" key="4">
    <source>
        <dbReference type="Google" id="ProtNLM"/>
    </source>
</evidence>
<dbReference type="PANTHER" id="PTHR36195">
    <property type="entry name" value="DOMAIN PROTEIN, PUTATIVE (AFU_ORTHOLOGUE AFUA_5G01990)-RELATED-RELATED"/>
    <property type="match status" value="1"/>
</dbReference>
<sequence length="366" mass="41006">MSENNPYLRYSDSVEVPEQDEEALSARIIESMGRVNRANFERHRHATRDAHAKSHGVLVGTLTVNEGLPAHLRQGLFSEPRSYPLVVRFSSAPSDVQSDRIPTQRGMAIKVLGVEGPKVLPEHRDETTQDLLLVNHPVIPFGDVAAYWRAQQFAERRAGASELSKRVTAGLARGAHHVFNAAGIQNELLKALATPNTHILGQTFHSMAALRFGDYIAKISVAPLSGEVRQFIGRTIDADTQPSALRDLVVAFFREHSAEYELRAQLCTDLARMPVEDASVPWPESVSPWQPVARISLPRQEAFSPERRVYADDVLSFNPWHCIEAHRPLGALMRLRRKAYEESSRFRHEMNAKPRVEPRSLADIPA</sequence>
<dbReference type="Proteomes" id="UP000217289">
    <property type="component" value="Chromosome"/>
</dbReference>
<feature type="compositionally biased region" description="Basic and acidic residues" evidence="1">
    <location>
        <begin position="346"/>
        <end position="360"/>
    </location>
</feature>
<feature type="region of interest" description="Disordered" evidence="1">
    <location>
        <begin position="346"/>
        <end position="366"/>
    </location>
</feature>
<evidence type="ECO:0000256" key="1">
    <source>
        <dbReference type="SAM" id="MobiDB-lite"/>
    </source>
</evidence>
<dbReference type="PANTHER" id="PTHR36195:SF4">
    <property type="entry name" value="DOMAIN PROTEIN, PUTATIVE (AFU_ORTHOLOGUE AFUA_5G01990)-RELATED"/>
    <property type="match status" value="1"/>
</dbReference>
<accession>A0A250IKI0</accession>
<reference evidence="2 3" key="1">
    <citation type="submission" date="2017-06" db="EMBL/GenBank/DDBJ databases">
        <authorList>
            <person name="Kim H.J."/>
            <person name="Triplett B.A."/>
        </authorList>
    </citation>
    <scope>NUCLEOTIDE SEQUENCE [LARGE SCALE GENOMIC DNA]</scope>
    <source>
        <strain evidence="2 3">DSM 14713</strain>
    </source>
</reference>
<dbReference type="Gene3D" id="2.40.180.10">
    <property type="entry name" value="Catalase core domain"/>
    <property type="match status" value="1"/>
</dbReference>
<evidence type="ECO:0000313" key="2">
    <source>
        <dbReference type="EMBL" id="ATB31788.1"/>
    </source>
</evidence>
<dbReference type="GO" id="GO:0020037">
    <property type="term" value="F:heme binding"/>
    <property type="evidence" value="ECO:0007669"/>
    <property type="project" value="InterPro"/>
</dbReference>
<keyword evidence="3" id="KW-1185">Reference proteome</keyword>
<protein>
    <recommendedName>
        <fullName evidence="4">Catalase</fullName>
    </recommendedName>
</protein>
<dbReference type="OrthoDB" id="336698at2"/>
<dbReference type="SUPFAM" id="SSF56634">
    <property type="entry name" value="Heme-dependent catalase-like"/>
    <property type="match status" value="1"/>
</dbReference>
<proteinExistence type="predicted"/>
<organism evidence="2 3">
    <name type="scientific">Melittangium boletus DSM 14713</name>
    <dbReference type="NCBI Taxonomy" id="1294270"/>
    <lineage>
        <taxon>Bacteria</taxon>
        <taxon>Pseudomonadati</taxon>
        <taxon>Myxococcota</taxon>
        <taxon>Myxococcia</taxon>
        <taxon>Myxococcales</taxon>
        <taxon>Cystobacterineae</taxon>
        <taxon>Archangiaceae</taxon>
        <taxon>Melittangium</taxon>
    </lineage>
</organism>
<gene>
    <name evidence="2" type="ORF">MEBOL_005257</name>
</gene>
<dbReference type="EMBL" id="CP022163">
    <property type="protein sequence ID" value="ATB31788.1"/>
    <property type="molecule type" value="Genomic_DNA"/>
</dbReference>
<dbReference type="InterPro" id="IPR020835">
    <property type="entry name" value="Catalase_sf"/>
</dbReference>
<dbReference type="KEGG" id="mbd:MEBOL_005257"/>
<name>A0A250IKI0_9BACT</name>
<dbReference type="AlphaFoldDB" id="A0A250IKI0"/>
<dbReference type="RefSeq" id="WP_095980071.1">
    <property type="nucleotide sequence ID" value="NZ_CP022163.1"/>
</dbReference>
<dbReference type="CDD" id="cd08152">
    <property type="entry name" value="y4iL_like"/>
    <property type="match status" value="1"/>
</dbReference>
<evidence type="ECO:0000313" key="3">
    <source>
        <dbReference type="Proteomes" id="UP000217289"/>
    </source>
</evidence>